<dbReference type="Gene3D" id="1.20.1560.10">
    <property type="entry name" value="ABC transporter type 1, transmembrane domain"/>
    <property type="match status" value="1"/>
</dbReference>
<proteinExistence type="predicted"/>
<dbReference type="Pfam" id="PF00664">
    <property type="entry name" value="ABC_membrane"/>
    <property type="match status" value="1"/>
</dbReference>
<feature type="transmembrane region" description="Helical" evidence="7">
    <location>
        <begin position="143"/>
        <end position="164"/>
    </location>
</feature>
<keyword evidence="11" id="KW-1185">Reference proteome</keyword>
<sequence length="579" mass="64062">MESSKTIHLSQWTIYLWLLRVCKQTSLFVVLMCVLQAGIAAIGVGYALLMRDAIDSAAGHNSSRFFTLCVIFIMALMLQIILRAVYIYIGERSKSSIDNRLRSTVFEGILRSDAAFATRYHSGELINRLTSDITVVSENITTLAPITVSMTIRLVGVIAVMFVLSPELTGMFICAGLVMGMMSMLLRNWLKHLHQRVQEAEGAVRSFIQECLENLLVIRAFGVQAKILRHAEMTMKSHQQARMRRIVGNDIASTGLTFAVQGGYALGFIWCGHGLLAGTITYGTLLAVIQLIGQIQTPFVSLGSIFPQHAALLASTERLIDLLPQRHSSARNENNACFDINDTSLPASLLYQQMMGLSFRDVNFSYGRNNVLHNFSYTIHKGDFIAITGRSGIGKSTLLKLILGSYVPQSGKIVLEATDGKNKYDLEPNAIPDGFYAYVPQGNGLMSGTIREAVALSDPHDDSSLFDEERIRWACTVADAAHFIEQLPQQYDTILGEHGAGLSEGQMQRLAVARALYSQAPILLLDESTSALDAKSEYNMLSRIKALHNRTVLIVSHRKEVLGFCNQIVHLDYSDQENM</sequence>
<protein>
    <recommendedName>
        <fullName evidence="12">ABC transporter ATP-binding protein</fullName>
    </recommendedName>
</protein>
<dbReference type="InterPro" id="IPR003439">
    <property type="entry name" value="ABC_transporter-like_ATP-bd"/>
</dbReference>
<evidence type="ECO:0000313" key="10">
    <source>
        <dbReference type="EMBL" id="PJM78658.1"/>
    </source>
</evidence>
<evidence type="ECO:0000256" key="6">
    <source>
        <dbReference type="ARBA" id="ARBA00023136"/>
    </source>
</evidence>
<dbReference type="GO" id="GO:0005524">
    <property type="term" value="F:ATP binding"/>
    <property type="evidence" value="ECO:0007669"/>
    <property type="project" value="UniProtKB-KW"/>
</dbReference>
<dbReference type="PROSITE" id="PS50929">
    <property type="entry name" value="ABC_TM1F"/>
    <property type="match status" value="1"/>
</dbReference>
<reference evidence="10 11" key="1">
    <citation type="submission" date="2017-11" db="EMBL/GenBank/DDBJ databases">
        <title>Draft genome sequences of strains TRE 1, TRE D, TRE H and TRI 7, isolated from tamarins, belonging to four potential novel Bifidobacterium species.</title>
        <authorList>
            <person name="Mattarelli P."/>
            <person name="Modesto M."/>
            <person name="Bonetti A."/>
            <person name="Puglisi E."/>
            <person name="Morelli L."/>
        </authorList>
    </citation>
    <scope>NUCLEOTIDE SEQUENCE [LARGE SCALE GENOMIC DNA]</scope>
    <source>
        <strain evidence="11">TRED</strain>
    </source>
</reference>
<dbReference type="RefSeq" id="WP_100496776.1">
    <property type="nucleotide sequence ID" value="NZ_PGLQ01000005.1"/>
</dbReference>
<evidence type="ECO:0000313" key="11">
    <source>
        <dbReference type="Proteomes" id="UP000228755"/>
    </source>
</evidence>
<keyword evidence="6 7" id="KW-0472">Membrane</keyword>
<dbReference type="Proteomes" id="UP000228755">
    <property type="component" value="Unassembled WGS sequence"/>
</dbReference>
<dbReference type="SUPFAM" id="SSF90123">
    <property type="entry name" value="ABC transporter transmembrane region"/>
    <property type="match status" value="1"/>
</dbReference>
<organism evidence="10 11">
    <name type="scientific">Bifidobacterium scaligerum</name>
    <dbReference type="NCBI Taxonomy" id="2052656"/>
    <lineage>
        <taxon>Bacteria</taxon>
        <taxon>Bacillati</taxon>
        <taxon>Actinomycetota</taxon>
        <taxon>Actinomycetes</taxon>
        <taxon>Bifidobacteriales</taxon>
        <taxon>Bifidobacteriaceae</taxon>
        <taxon>Bifidobacterium</taxon>
    </lineage>
</organism>
<evidence type="ECO:0000256" key="3">
    <source>
        <dbReference type="ARBA" id="ARBA00022741"/>
    </source>
</evidence>
<evidence type="ECO:0000259" key="8">
    <source>
        <dbReference type="PROSITE" id="PS50893"/>
    </source>
</evidence>
<dbReference type="PROSITE" id="PS50893">
    <property type="entry name" value="ABC_TRANSPORTER_2"/>
    <property type="match status" value="1"/>
</dbReference>
<evidence type="ECO:0008006" key="12">
    <source>
        <dbReference type="Google" id="ProtNLM"/>
    </source>
</evidence>
<keyword evidence="2 7" id="KW-0812">Transmembrane</keyword>
<dbReference type="Gene3D" id="3.40.50.300">
    <property type="entry name" value="P-loop containing nucleotide triphosphate hydrolases"/>
    <property type="match status" value="1"/>
</dbReference>
<evidence type="ECO:0000256" key="2">
    <source>
        <dbReference type="ARBA" id="ARBA00022692"/>
    </source>
</evidence>
<evidence type="ECO:0000256" key="1">
    <source>
        <dbReference type="ARBA" id="ARBA00004651"/>
    </source>
</evidence>
<evidence type="ECO:0000256" key="5">
    <source>
        <dbReference type="ARBA" id="ARBA00022989"/>
    </source>
</evidence>
<dbReference type="EMBL" id="PGLQ01000005">
    <property type="protein sequence ID" value="PJM78658.1"/>
    <property type="molecule type" value="Genomic_DNA"/>
</dbReference>
<dbReference type="SUPFAM" id="SSF52540">
    <property type="entry name" value="P-loop containing nucleoside triphosphate hydrolases"/>
    <property type="match status" value="1"/>
</dbReference>
<feature type="transmembrane region" description="Helical" evidence="7">
    <location>
        <begin position="65"/>
        <end position="89"/>
    </location>
</feature>
<dbReference type="SMART" id="SM00382">
    <property type="entry name" value="AAA"/>
    <property type="match status" value="1"/>
</dbReference>
<feature type="transmembrane region" description="Helical" evidence="7">
    <location>
        <begin position="170"/>
        <end position="190"/>
    </location>
</feature>
<feature type="domain" description="ABC transmembrane type-1" evidence="9">
    <location>
        <begin position="30"/>
        <end position="311"/>
    </location>
</feature>
<dbReference type="PANTHER" id="PTHR24221">
    <property type="entry name" value="ATP-BINDING CASSETTE SUB-FAMILY B"/>
    <property type="match status" value="1"/>
</dbReference>
<keyword evidence="5 7" id="KW-1133">Transmembrane helix</keyword>
<comment type="subcellular location">
    <subcellularLocation>
        <location evidence="1">Cell membrane</location>
        <topology evidence="1">Multi-pass membrane protein</topology>
    </subcellularLocation>
</comment>
<dbReference type="PANTHER" id="PTHR24221:SF654">
    <property type="entry name" value="ATP-BINDING CASSETTE SUB-FAMILY B MEMBER 6"/>
    <property type="match status" value="1"/>
</dbReference>
<dbReference type="InterPro" id="IPR036640">
    <property type="entry name" value="ABC1_TM_sf"/>
</dbReference>
<accession>A0A2M9HPA4</accession>
<dbReference type="InterPro" id="IPR011527">
    <property type="entry name" value="ABC1_TM_dom"/>
</dbReference>
<keyword evidence="3" id="KW-0547">Nucleotide-binding</keyword>
<evidence type="ECO:0000256" key="4">
    <source>
        <dbReference type="ARBA" id="ARBA00022840"/>
    </source>
</evidence>
<dbReference type="GO" id="GO:0140359">
    <property type="term" value="F:ABC-type transporter activity"/>
    <property type="evidence" value="ECO:0007669"/>
    <property type="project" value="InterPro"/>
</dbReference>
<dbReference type="AlphaFoldDB" id="A0A2M9HPA4"/>
<keyword evidence="4" id="KW-0067">ATP-binding</keyword>
<dbReference type="InterPro" id="IPR027417">
    <property type="entry name" value="P-loop_NTPase"/>
</dbReference>
<dbReference type="Pfam" id="PF00005">
    <property type="entry name" value="ABC_tran"/>
    <property type="match status" value="1"/>
</dbReference>
<dbReference type="GO" id="GO:0005886">
    <property type="term" value="C:plasma membrane"/>
    <property type="evidence" value="ECO:0007669"/>
    <property type="project" value="UniProtKB-SubCell"/>
</dbReference>
<dbReference type="CDD" id="cd07346">
    <property type="entry name" value="ABC_6TM_exporters"/>
    <property type="match status" value="1"/>
</dbReference>
<dbReference type="OrthoDB" id="9806127at2"/>
<dbReference type="InterPro" id="IPR039421">
    <property type="entry name" value="Type_1_exporter"/>
</dbReference>
<evidence type="ECO:0000259" key="9">
    <source>
        <dbReference type="PROSITE" id="PS50929"/>
    </source>
</evidence>
<evidence type="ECO:0000256" key="7">
    <source>
        <dbReference type="SAM" id="Phobius"/>
    </source>
</evidence>
<feature type="domain" description="ABC transporter" evidence="8">
    <location>
        <begin position="357"/>
        <end position="579"/>
    </location>
</feature>
<feature type="transmembrane region" description="Helical" evidence="7">
    <location>
        <begin position="27"/>
        <end position="49"/>
    </location>
</feature>
<dbReference type="GO" id="GO:0016887">
    <property type="term" value="F:ATP hydrolysis activity"/>
    <property type="evidence" value="ECO:0007669"/>
    <property type="project" value="InterPro"/>
</dbReference>
<dbReference type="InterPro" id="IPR003593">
    <property type="entry name" value="AAA+_ATPase"/>
</dbReference>
<gene>
    <name evidence="10" type="ORF">CUU80_07915</name>
</gene>
<comment type="caution">
    <text evidence="10">The sequence shown here is derived from an EMBL/GenBank/DDBJ whole genome shotgun (WGS) entry which is preliminary data.</text>
</comment>
<name>A0A2M9HPA4_9BIFI</name>